<sequence>MSEKNLCTDITCDDTIKELYQCHCCLQLVCLTHLIQHVEIAKQNRQQFNYLRNELNTVINKLNLIVEEKLLTIKHEQNLIEQAKQFLNTPNSTIEELQNSFEQINQAIISNRSEEIILKVEPLSTNMEECSYIREHDMENTNLNDHESSTNVIPNLMDTILFNETTKSIEDEHVNKKQKKIKKKPCRMIVSQCPLTFNGAYGLSEENHSIKFCEYEQNRQIRLYEHFRHKHKLKEVYIKRLLRAIADNQDPRKTKLFHENESIIDPFWKVPCPFINGPSSECCQKSLKKIPCAYRFIQFDRLKFHLERYHHVDNRHALKIVNNFKTMRAKHDTVSISQILSIQSEE</sequence>
<dbReference type="Proteomes" id="UP000663882">
    <property type="component" value="Unassembled WGS sequence"/>
</dbReference>
<proteinExistence type="predicted"/>
<protein>
    <submittedName>
        <fullName evidence="1">Uncharacterized protein</fullName>
    </submittedName>
</protein>
<name>A0A814VBV5_9BILA</name>
<gene>
    <name evidence="1" type="ORF">RFH988_LOCUS23715</name>
</gene>
<accession>A0A814VBV5</accession>
<organism evidence="1 2">
    <name type="scientific">Rotaria sordida</name>
    <dbReference type="NCBI Taxonomy" id="392033"/>
    <lineage>
        <taxon>Eukaryota</taxon>
        <taxon>Metazoa</taxon>
        <taxon>Spiralia</taxon>
        <taxon>Gnathifera</taxon>
        <taxon>Rotifera</taxon>
        <taxon>Eurotatoria</taxon>
        <taxon>Bdelloidea</taxon>
        <taxon>Philodinida</taxon>
        <taxon>Philodinidae</taxon>
        <taxon>Rotaria</taxon>
    </lineage>
</organism>
<evidence type="ECO:0000313" key="2">
    <source>
        <dbReference type="Proteomes" id="UP000663882"/>
    </source>
</evidence>
<comment type="caution">
    <text evidence="1">The sequence shown here is derived from an EMBL/GenBank/DDBJ whole genome shotgun (WGS) entry which is preliminary data.</text>
</comment>
<dbReference type="AlphaFoldDB" id="A0A814VBV5"/>
<reference evidence="1" key="1">
    <citation type="submission" date="2021-02" db="EMBL/GenBank/DDBJ databases">
        <authorList>
            <person name="Nowell W R."/>
        </authorList>
    </citation>
    <scope>NUCLEOTIDE SEQUENCE</scope>
</reference>
<evidence type="ECO:0000313" key="1">
    <source>
        <dbReference type="EMBL" id="CAF1184819.1"/>
    </source>
</evidence>
<dbReference type="EMBL" id="CAJNOO010001666">
    <property type="protein sequence ID" value="CAF1184819.1"/>
    <property type="molecule type" value="Genomic_DNA"/>
</dbReference>